<dbReference type="OrthoDB" id="5342089at2"/>
<dbReference type="InterPro" id="IPR015422">
    <property type="entry name" value="PyrdxlP-dep_Trfase_small"/>
</dbReference>
<evidence type="ECO:0000256" key="5">
    <source>
        <dbReference type="ARBA" id="ARBA00038398"/>
    </source>
</evidence>
<dbReference type="AlphaFoldDB" id="A0A3Q9FZQ2"/>
<evidence type="ECO:0000256" key="7">
    <source>
        <dbReference type="PIRSR" id="PIRSR000390-2"/>
    </source>
</evidence>
<proteinExistence type="inferred from homology"/>
<reference evidence="8 9" key="1">
    <citation type="submission" date="2018-12" db="EMBL/GenBank/DDBJ databases">
        <title>The whole draft genome of Streptomyce luteoverticillatus CGMCC 15060.</title>
        <authorList>
            <person name="Feng Z."/>
            <person name="Chen G."/>
            <person name="Zhang J."/>
            <person name="Zhu H."/>
            <person name="Yu X."/>
            <person name="Zhang W."/>
            <person name="Zhang X."/>
        </authorList>
    </citation>
    <scope>NUCLEOTIDE SEQUENCE [LARGE SCALE GENOMIC DNA]</scope>
    <source>
        <strain evidence="8 9">CGMCC 15060</strain>
    </source>
</reference>
<evidence type="ECO:0000313" key="9">
    <source>
        <dbReference type="Proteomes" id="UP000267900"/>
    </source>
</evidence>
<keyword evidence="4 7" id="KW-0663">Pyridoxal phosphate</keyword>
<organism evidence="8 9">
    <name type="scientific">Streptomyces luteoverticillatus</name>
    <name type="common">Streptoverticillium luteoverticillatus</name>
    <dbReference type="NCBI Taxonomy" id="66425"/>
    <lineage>
        <taxon>Bacteria</taxon>
        <taxon>Bacillati</taxon>
        <taxon>Actinomycetota</taxon>
        <taxon>Actinomycetes</taxon>
        <taxon>Kitasatosporales</taxon>
        <taxon>Streptomycetaceae</taxon>
        <taxon>Streptomyces</taxon>
    </lineage>
</organism>
<dbReference type="InterPro" id="IPR015424">
    <property type="entry name" value="PyrdxlP-dep_Trfase"/>
</dbReference>
<dbReference type="PANTHER" id="PTHR30244">
    <property type="entry name" value="TRANSAMINASE"/>
    <property type="match status" value="1"/>
</dbReference>
<protein>
    <submittedName>
        <fullName evidence="8">DegT/DnrJ/EryC1/StrS family aminotransferase</fullName>
    </submittedName>
</protein>
<comment type="cofactor">
    <cofactor evidence="1">
        <name>pyridoxal 5'-phosphate</name>
        <dbReference type="ChEBI" id="CHEBI:597326"/>
    </cofactor>
</comment>
<name>A0A3Q9FZQ2_STRLT</name>
<gene>
    <name evidence="8" type="ORF">EKH77_27285</name>
</gene>
<dbReference type="CDD" id="cd00616">
    <property type="entry name" value="AHBA_syn"/>
    <property type="match status" value="1"/>
</dbReference>
<evidence type="ECO:0000256" key="3">
    <source>
        <dbReference type="ARBA" id="ARBA00022679"/>
    </source>
</evidence>
<dbReference type="Pfam" id="PF01041">
    <property type="entry name" value="DegT_DnrJ_EryC1"/>
    <property type="match status" value="1"/>
</dbReference>
<dbReference type="SUPFAM" id="SSF53383">
    <property type="entry name" value="PLP-dependent transferases"/>
    <property type="match status" value="1"/>
</dbReference>
<dbReference type="Proteomes" id="UP000267900">
    <property type="component" value="Chromosome"/>
</dbReference>
<evidence type="ECO:0000256" key="4">
    <source>
        <dbReference type="ARBA" id="ARBA00022898"/>
    </source>
</evidence>
<keyword evidence="2 8" id="KW-0032">Aminotransferase</keyword>
<evidence type="ECO:0000256" key="6">
    <source>
        <dbReference type="PIRSR" id="PIRSR000390-1"/>
    </source>
</evidence>
<dbReference type="InterPro" id="IPR000653">
    <property type="entry name" value="DegT/StrS_aminotransferase"/>
</dbReference>
<dbReference type="InterPro" id="IPR015421">
    <property type="entry name" value="PyrdxlP-dep_Trfase_major"/>
</dbReference>
<evidence type="ECO:0000256" key="2">
    <source>
        <dbReference type="ARBA" id="ARBA00022576"/>
    </source>
</evidence>
<comment type="similarity">
    <text evidence="5">Belongs to the DegT/DnrJ/EryC1 family. L-glutamine:2-deoxy-scyllo-inosose/scyllo-inosose aminotransferase subfamily.</text>
</comment>
<accession>A0A3Q9FZQ2</accession>
<feature type="active site" description="Proton acceptor" evidence="6">
    <location>
        <position position="190"/>
    </location>
</feature>
<dbReference type="PANTHER" id="PTHR30244:SF34">
    <property type="entry name" value="DTDP-4-AMINO-4,6-DIDEOXYGALACTOSE TRANSAMINASE"/>
    <property type="match status" value="1"/>
</dbReference>
<dbReference type="GO" id="GO:0030170">
    <property type="term" value="F:pyridoxal phosphate binding"/>
    <property type="evidence" value="ECO:0007669"/>
    <property type="project" value="TreeGrafter"/>
</dbReference>
<evidence type="ECO:0000313" key="8">
    <source>
        <dbReference type="EMBL" id="AZQ74421.1"/>
    </source>
</evidence>
<feature type="modified residue" description="N6-(pyridoxal phosphate)lysine" evidence="7">
    <location>
        <position position="190"/>
    </location>
</feature>
<dbReference type="RefSeq" id="WP_126916923.1">
    <property type="nucleotide sequence ID" value="NZ_CP034587.1"/>
</dbReference>
<keyword evidence="3 8" id="KW-0808">Transferase</keyword>
<dbReference type="Gene3D" id="3.90.1150.10">
    <property type="entry name" value="Aspartate Aminotransferase, domain 1"/>
    <property type="match status" value="1"/>
</dbReference>
<keyword evidence="9" id="KW-1185">Reference proteome</keyword>
<dbReference type="PIRSF" id="PIRSF000390">
    <property type="entry name" value="PLP_StrS"/>
    <property type="match status" value="1"/>
</dbReference>
<dbReference type="EMBL" id="CP034587">
    <property type="protein sequence ID" value="AZQ74421.1"/>
    <property type="molecule type" value="Genomic_DNA"/>
</dbReference>
<evidence type="ECO:0000256" key="1">
    <source>
        <dbReference type="ARBA" id="ARBA00001933"/>
    </source>
</evidence>
<dbReference type="GO" id="GO:0008483">
    <property type="term" value="F:transaminase activity"/>
    <property type="evidence" value="ECO:0007669"/>
    <property type="project" value="UniProtKB-KW"/>
</dbReference>
<dbReference type="Gene3D" id="3.40.640.10">
    <property type="entry name" value="Type I PLP-dependent aspartate aminotransferase-like (Major domain)"/>
    <property type="match status" value="1"/>
</dbReference>
<sequence>MTDPRVVPVKPDFSAEDIAEVLAAVRTGLETGQLTQGAQVEAFEREMAAYTGARHAVAVASGTAALVCGLRALAGETAGGEVLVPANSFYSTAAAPLLAGLRVRLTDVDAATLAPGVRELEQAVTDATTGVLIVHMGGIVTPDLEDIADWCARRGLWLFEDCAHAHGSRLDGRHAGTFGAAGAFSFFATKVITSAEGGMVTTDDDGLARLVRLYRNLGKPEPWRSIHTVLGENARMSELHAAVGRTQLRRLDEFLAVRDRLARRYTDGLAGMRGVRPLLPGHSPASWYKYVVVLDPGVDRQRLRERMRDAGVQLGGEIYEMPLDAQPVFEGRFPPGEHPVAADLCARHICLPLHTRMSDDDTDTVLRALDKALAEEDVTLPPRH</sequence>
<dbReference type="GO" id="GO:0000271">
    <property type="term" value="P:polysaccharide biosynthetic process"/>
    <property type="evidence" value="ECO:0007669"/>
    <property type="project" value="TreeGrafter"/>
</dbReference>